<accession>A0A225NSU1</accession>
<evidence type="ECO:0000313" key="3">
    <source>
        <dbReference type="Proteomes" id="UP000215377"/>
    </source>
</evidence>
<dbReference type="EMBL" id="AQQR01000001">
    <property type="protein sequence ID" value="OWU77903.1"/>
    <property type="molecule type" value="Genomic_DNA"/>
</dbReference>
<evidence type="ECO:0000313" key="2">
    <source>
        <dbReference type="EMBL" id="OWU77903.1"/>
    </source>
</evidence>
<evidence type="ECO:0000256" key="1">
    <source>
        <dbReference type="SAM" id="Phobius"/>
    </source>
</evidence>
<comment type="caution">
    <text evidence="2">The sequence shown here is derived from an EMBL/GenBank/DDBJ whole genome shotgun (WGS) entry which is preliminary data.</text>
</comment>
<reference evidence="2 3" key="1">
    <citation type="submission" date="2013-04" db="EMBL/GenBank/DDBJ databases">
        <title>Oceanicola sp. 22II1-22F33 Genome Sequencing.</title>
        <authorList>
            <person name="Lai Q."/>
            <person name="Li G."/>
            <person name="Shao Z."/>
        </authorList>
    </citation>
    <scope>NUCLEOTIDE SEQUENCE [LARGE SCALE GENOMIC DNA]</scope>
    <source>
        <strain evidence="2 3">22II1-22F33</strain>
    </source>
</reference>
<keyword evidence="1" id="KW-0472">Membrane</keyword>
<keyword evidence="3" id="KW-1185">Reference proteome</keyword>
<keyword evidence="1" id="KW-1133">Transmembrane helix</keyword>
<dbReference type="AlphaFoldDB" id="A0A225NSU1"/>
<protein>
    <submittedName>
        <fullName evidence="2">NADH dehydrogenase</fullName>
    </submittedName>
</protein>
<feature type="transmembrane region" description="Helical" evidence="1">
    <location>
        <begin position="28"/>
        <end position="48"/>
    </location>
</feature>
<gene>
    <name evidence="2" type="ORF">ATO3_04535</name>
</gene>
<dbReference type="Proteomes" id="UP000215377">
    <property type="component" value="Unassembled WGS sequence"/>
</dbReference>
<keyword evidence="1" id="KW-0812">Transmembrane</keyword>
<organism evidence="2 3">
    <name type="scientific">Marinibacterium profundimaris</name>
    <dbReference type="NCBI Taxonomy" id="1679460"/>
    <lineage>
        <taxon>Bacteria</taxon>
        <taxon>Pseudomonadati</taxon>
        <taxon>Pseudomonadota</taxon>
        <taxon>Alphaproteobacteria</taxon>
        <taxon>Rhodobacterales</taxon>
        <taxon>Paracoccaceae</taxon>
        <taxon>Marinibacterium</taxon>
    </lineage>
</organism>
<name>A0A225NSU1_9RHOB</name>
<proteinExistence type="predicted"/>
<dbReference type="RefSeq" id="WP_198963197.1">
    <property type="nucleotide sequence ID" value="NZ_AQQR01000001.1"/>
</dbReference>
<sequence length="56" mass="6349">MEFLAWAVMASATIPMLKLLPHFGISKYWAAVCVIPLGTIAMIWWMGLKLQDLEKL</sequence>